<evidence type="ECO:0000256" key="3">
    <source>
        <dbReference type="ARBA" id="ARBA00022801"/>
    </source>
</evidence>
<sequence>MGATFHWFQTALLPAGWARNVRLSVEDGQIASVETRVPTGGSDVRAAIGLPGLPNLHSHAFQRAMAGLTEVRGPEGDSFWTWRELMYRFVGKLSPDDVEAIAALAFAEMLEAGFTRVGEFHYLHHDTDGRPYADIAEMAARIAAAAEATGIGLTLLPVFYAHSGFGGVAPLESQKRFLNDIAGYERLYEAARRAVRGLPDAVVGIAPHSLRAVTEAELAAVTRLDGPIHIHIAEQVKEVDDCLAWSGARPVEWLQDRFYPDRRWCLVHATHMTASERGRLAASGAVAGLCPITEANLGDGVFPAAAYLAEAGVFGVGSDSNVRIDAAEELRLLEYGQRLSERARNVLAPAPGASTGGALYRGALAGGAQALGVSQVGLAVGASADIVTLDAEHPDIAGRVGDEILDAFVFAGGRPIRDVWRAGRQVVADGRHVGRATIVARYRQTLQRLLA</sequence>
<dbReference type="InterPro" id="IPR010252">
    <property type="entry name" value="HutF"/>
</dbReference>
<protein>
    <submittedName>
        <fullName evidence="7">Formiminoglutamate deiminase</fullName>
    </submittedName>
</protein>
<evidence type="ECO:0000259" key="5">
    <source>
        <dbReference type="Pfam" id="PF01979"/>
    </source>
</evidence>
<dbReference type="NCBIfam" id="TIGR02022">
    <property type="entry name" value="hutF"/>
    <property type="match status" value="1"/>
</dbReference>
<dbReference type="SUPFAM" id="SSF51338">
    <property type="entry name" value="Composite domain of metallo-dependent hydrolases"/>
    <property type="match status" value="1"/>
</dbReference>
<dbReference type="NCBIfam" id="NF006683">
    <property type="entry name" value="PRK09229.1-4"/>
    <property type="match status" value="1"/>
</dbReference>
<dbReference type="RefSeq" id="WP_354298454.1">
    <property type="nucleotide sequence ID" value="NZ_JBEPLU010000004.1"/>
</dbReference>
<dbReference type="PANTHER" id="PTHR11271:SF48">
    <property type="entry name" value="AMIDOHYDROLASE-RELATED DOMAIN-CONTAINING PROTEIN"/>
    <property type="match status" value="1"/>
</dbReference>
<dbReference type="NCBIfam" id="NF006681">
    <property type="entry name" value="PRK09229.1-2"/>
    <property type="match status" value="1"/>
</dbReference>
<keyword evidence="3" id="KW-0378">Hydrolase</keyword>
<dbReference type="Pfam" id="PF01979">
    <property type="entry name" value="Amidohydro_1"/>
    <property type="match status" value="1"/>
</dbReference>
<evidence type="ECO:0000256" key="1">
    <source>
        <dbReference type="ARBA" id="ARBA00001947"/>
    </source>
</evidence>
<evidence type="ECO:0000259" key="6">
    <source>
        <dbReference type="Pfam" id="PF22429"/>
    </source>
</evidence>
<evidence type="ECO:0000256" key="4">
    <source>
        <dbReference type="ARBA" id="ARBA00022833"/>
    </source>
</evidence>
<dbReference type="Gene3D" id="2.30.40.10">
    <property type="entry name" value="Urease, subunit C, domain 1"/>
    <property type="match status" value="1"/>
</dbReference>
<comment type="cofactor">
    <cofactor evidence="1">
        <name>Zn(2+)</name>
        <dbReference type="ChEBI" id="CHEBI:29105"/>
    </cofactor>
</comment>
<keyword evidence="2" id="KW-0479">Metal-binding</keyword>
<proteinExistence type="predicted"/>
<dbReference type="Gene3D" id="3.20.20.140">
    <property type="entry name" value="Metal-dependent hydrolases"/>
    <property type="match status" value="1"/>
</dbReference>
<dbReference type="Pfam" id="PF22429">
    <property type="entry name" value="HutF_N"/>
    <property type="match status" value="1"/>
</dbReference>
<evidence type="ECO:0000313" key="8">
    <source>
        <dbReference type="Proteomes" id="UP001549110"/>
    </source>
</evidence>
<keyword evidence="8" id="KW-1185">Reference proteome</keyword>
<dbReference type="EMBL" id="JBEPLU010000004">
    <property type="protein sequence ID" value="MET3528582.1"/>
    <property type="molecule type" value="Genomic_DNA"/>
</dbReference>
<name>A0ABV2ENS5_9CAUL</name>
<dbReference type="NCBIfam" id="NF006684">
    <property type="entry name" value="PRK09229.1-5"/>
    <property type="match status" value="1"/>
</dbReference>
<dbReference type="InterPro" id="IPR006680">
    <property type="entry name" value="Amidohydro-rel"/>
</dbReference>
<comment type="caution">
    <text evidence="7">The sequence shown here is derived from an EMBL/GenBank/DDBJ whole genome shotgun (WGS) entry which is preliminary data.</text>
</comment>
<keyword evidence="4" id="KW-0862">Zinc</keyword>
<feature type="domain" description="Formimidoylglutamate deiminase N-terminal" evidence="6">
    <location>
        <begin position="9"/>
        <end position="45"/>
    </location>
</feature>
<dbReference type="PANTHER" id="PTHR11271">
    <property type="entry name" value="GUANINE DEAMINASE"/>
    <property type="match status" value="1"/>
</dbReference>
<dbReference type="InterPro" id="IPR011059">
    <property type="entry name" value="Metal-dep_hydrolase_composite"/>
</dbReference>
<reference evidence="7 8" key="1">
    <citation type="submission" date="2024-06" db="EMBL/GenBank/DDBJ databases">
        <title>Genomic Encyclopedia of Type Strains, Phase IV (KMG-IV): sequencing the most valuable type-strain genomes for metagenomic binning, comparative biology and taxonomic classification.</title>
        <authorList>
            <person name="Goeker M."/>
        </authorList>
    </citation>
    <scope>NUCLEOTIDE SEQUENCE [LARGE SCALE GENOMIC DNA]</scope>
    <source>
        <strain evidence="7 8">DSM 17809</strain>
    </source>
</reference>
<dbReference type="InterPro" id="IPR051607">
    <property type="entry name" value="Metallo-dep_hydrolases"/>
</dbReference>
<organism evidence="7 8">
    <name type="scientific">Phenylobacterium koreense</name>
    <dbReference type="NCBI Taxonomy" id="266125"/>
    <lineage>
        <taxon>Bacteria</taxon>
        <taxon>Pseudomonadati</taxon>
        <taxon>Pseudomonadota</taxon>
        <taxon>Alphaproteobacteria</taxon>
        <taxon>Caulobacterales</taxon>
        <taxon>Caulobacteraceae</taxon>
        <taxon>Phenylobacterium</taxon>
    </lineage>
</organism>
<dbReference type="CDD" id="cd01313">
    <property type="entry name" value="Met_dep_hydrolase_E"/>
    <property type="match status" value="1"/>
</dbReference>
<evidence type="ECO:0000313" key="7">
    <source>
        <dbReference type="EMBL" id="MET3528582.1"/>
    </source>
</evidence>
<dbReference type="SUPFAM" id="SSF51556">
    <property type="entry name" value="Metallo-dependent hydrolases"/>
    <property type="match status" value="1"/>
</dbReference>
<dbReference type="Proteomes" id="UP001549110">
    <property type="component" value="Unassembled WGS sequence"/>
</dbReference>
<dbReference type="InterPro" id="IPR032466">
    <property type="entry name" value="Metal_Hydrolase"/>
</dbReference>
<accession>A0ABV2ENS5</accession>
<evidence type="ECO:0000256" key="2">
    <source>
        <dbReference type="ARBA" id="ARBA00022723"/>
    </source>
</evidence>
<gene>
    <name evidence="7" type="ORF">ABID41_003724</name>
</gene>
<dbReference type="InterPro" id="IPR055156">
    <property type="entry name" value="HutF-like_N"/>
</dbReference>
<feature type="domain" description="Amidohydrolase-related" evidence="5">
    <location>
        <begin position="50"/>
        <end position="426"/>
    </location>
</feature>